<dbReference type="Proteomes" id="UP000238882">
    <property type="component" value="Unassembled WGS sequence"/>
</dbReference>
<dbReference type="EMBL" id="MSCN01000001">
    <property type="protein sequence ID" value="PQJ77898.1"/>
    <property type="molecule type" value="Genomic_DNA"/>
</dbReference>
<comment type="caution">
    <text evidence="1">The sequence shown here is derived from an EMBL/GenBank/DDBJ whole genome shotgun (WGS) entry which is preliminary data.</text>
</comment>
<protein>
    <recommendedName>
        <fullName evidence="3">Lipocalin-like domain-containing protein</fullName>
    </recommendedName>
</protein>
<accession>A0A2S7WJW5</accession>
<evidence type="ECO:0000313" key="2">
    <source>
        <dbReference type="Proteomes" id="UP000238882"/>
    </source>
</evidence>
<reference evidence="1 2" key="1">
    <citation type="submission" date="2016-12" db="EMBL/GenBank/DDBJ databases">
        <title>Trade-off between light-utilization and light-protection in marine flavobacteria.</title>
        <authorList>
            <person name="Kumagai Y."/>
            <person name="Yoshizawa S."/>
            <person name="Kogure K."/>
            <person name="Iwasaki W."/>
        </authorList>
    </citation>
    <scope>NUCLEOTIDE SEQUENCE [LARGE SCALE GENOMIC DNA]</scope>
    <source>
        <strain evidence="1 2">NBRC 108759</strain>
    </source>
</reference>
<dbReference type="AlphaFoldDB" id="A0A2S7WJW5"/>
<dbReference type="RefSeq" id="WP_105014481.1">
    <property type="nucleotide sequence ID" value="NZ_MSCN01000001.1"/>
</dbReference>
<gene>
    <name evidence="1" type="ORF">BTO18_01280</name>
</gene>
<name>A0A2S7WJW5_9FLAO</name>
<evidence type="ECO:0008006" key="3">
    <source>
        <dbReference type="Google" id="ProtNLM"/>
    </source>
</evidence>
<dbReference type="OrthoDB" id="1435261at2"/>
<proteinExistence type="predicted"/>
<organism evidence="1 2">
    <name type="scientific">Polaribacter porphyrae</name>
    <dbReference type="NCBI Taxonomy" id="1137780"/>
    <lineage>
        <taxon>Bacteria</taxon>
        <taxon>Pseudomonadati</taxon>
        <taxon>Bacteroidota</taxon>
        <taxon>Flavobacteriia</taxon>
        <taxon>Flavobacteriales</taxon>
        <taxon>Flavobacteriaceae</taxon>
    </lineage>
</organism>
<evidence type="ECO:0000313" key="1">
    <source>
        <dbReference type="EMBL" id="PQJ77898.1"/>
    </source>
</evidence>
<keyword evidence="2" id="KW-1185">Reference proteome</keyword>
<sequence>MKRFLQILALVILINSCGSNDSVVFIDDIIVDDWTLLSQKIDGSETITDCTKSTTFSFRSNGVLRQVFYGLLNGECIVVSQPTSNWLVEDNSEYRIEEANGNIRIIKIFFSDNDNKFSLEETDENGKNIVSIFQRS</sequence>